<dbReference type="Proteomes" id="UP001275084">
    <property type="component" value="Unassembled WGS sequence"/>
</dbReference>
<protein>
    <recommendedName>
        <fullName evidence="2">DUF7703 domain-containing protein</fullName>
    </recommendedName>
</protein>
<dbReference type="PANTHER" id="PTHR37013:SF3">
    <property type="entry name" value="INTEGRAL MEMBRANE PROTEIN (AFU_ORTHOLOGUE AFUA_1G05950)"/>
    <property type="match status" value="1"/>
</dbReference>
<dbReference type="EMBL" id="JAUIQD010000004">
    <property type="protein sequence ID" value="KAK3354073.1"/>
    <property type="molecule type" value="Genomic_DNA"/>
</dbReference>
<feature type="domain" description="DUF7703" evidence="2">
    <location>
        <begin position="2"/>
        <end position="202"/>
    </location>
</feature>
<keyword evidence="4" id="KW-1185">Reference proteome</keyword>
<name>A0AAJ0HJW5_9PEZI</name>
<proteinExistence type="predicted"/>
<keyword evidence="1" id="KW-0812">Transmembrane</keyword>
<comment type="caution">
    <text evidence="3">The sequence shown here is derived from an EMBL/GenBank/DDBJ whole genome shotgun (WGS) entry which is preliminary data.</text>
</comment>
<keyword evidence="1" id="KW-1133">Transmembrane helix</keyword>
<feature type="transmembrane region" description="Helical" evidence="1">
    <location>
        <begin position="61"/>
        <end position="86"/>
    </location>
</feature>
<evidence type="ECO:0000256" key="1">
    <source>
        <dbReference type="SAM" id="Phobius"/>
    </source>
</evidence>
<dbReference type="PANTHER" id="PTHR37013">
    <property type="entry name" value="INTEGRAL MEMBRANE PROTEIN (AFU_ORTHOLOGUE AFUA_1G05950)-RELATED"/>
    <property type="match status" value="1"/>
</dbReference>
<evidence type="ECO:0000313" key="4">
    <source>
        <dbReference type="Proteomes" id="UP001275084"/>
    </source>
</evidence>
<keyword evidence="1" id="KW-0472">Membrane</keyword>
<feature type="transmembrane region" description="Helical" evidence="1">
    <location>
        <begin position="149"/>
        <end position="168"/>
    </location>
</feature>
<evidence type="ECO:0000313" key="3">
    <source>
        <dbReference type="EMBL" id="KAK3354073.1"/>
    </source>
</evidence>
<dbReference type="Pfam" id="PF24802">
    <property type="entry name" value="DUF7703"/>
    <property type="match status" value="1"/>
</dbReference>
<accession>A0AAJ0HJW5</accession>
<reference evidence="3" key="2">
    <citation type="submission" date="2023-06" db="EMBL/GenBank/DDBJ databases">
        <authorList>
            <consortium name="Lawrence Berkeley National Laboratory"/>
            <person name="Haridas S."/>
            <person name="Hensen N."/>
            <person name="Bonometti L."/>
            <person name="Westerberg I."/>
            <person name="Brannstrom I.O."/>
            <person name="Guillou S."/>
            <person name="Cros-Aarteil S."/>
            <person name="Calhoun S."/>
            <person name="Kuo A."/>
            <person name="Mondo S."/>
            <person name="Pangilinan J."/>
            <person name="Riley R."/>
            <person name="Labutti K."/>
            <person name="Andreopoulos B."/>
            <person name="Lipzen A."/>
            <person name="Chen C."/>
            <person name="Yanf M."/>
            <person name="Daum C."/>
            <person name="Ng V."/>
            <person name="Clum A."/>
            <person name="Steindorff A."/>
            <person name="Ohm R."/>
            <person name="Martin F."/>
            <person name="Silar P."/>
            <person name="Natvig D."/>
            <person name="Lalanne C."/>
            <person name="Gautier V."/>
            <person name="Ament-Velasquez S.L."/>
            <person name="Kruys A."/>
            <person name="Hutchinson M.I."/>
            <person name="Powell A.J."/>
            <person name="Barry K."/>
            <person name="Miller A.N."/>
            <person name="Grigoriev I.V."/>
            <person name="Debuchy R."/>
            <person name="Gladieux P."/>
            <person name="Thoren M.H."/>
            <person name="Johannesson H."/>
        </authorList>
    </citation>
    <scope>NUCLEOTIDE SEQUENCE</scope>
    <source>
        <strain evidence="3">CBS 955.72</strain>
    </source>
</reference>
<organism evidence="3 4">
    <name type="scientific">Lasiosphaeria hispida</name>
    <dbReference type="NCBI Taxonomy" id="260671"/>
    <lineage>
        <taxon>Eukaryota</taxon>
        <taxon>Fungi</taxon>
        <taxon>Dikarya</taxon>
        <taxon>Ascomycota</taxon>
        <taxon>Pezizomycotina</taxon>
        <taxon>Sordariomycetes</taxon>
        <taxon>Sordariomycetidae</taxon>
        <taxon>Sordariales</taxon>
        <taxon>Lasiosphaeriaceae</taxon>
        <taxon>Lasiosphaeria</taxon>
    </lineage>
</organism>
<gene>
    <name evidence="3" type="ORF">B0T25DRAFT_545938</name>
</gene>
<feature type="transmembrane region" description="Helical" evidence="1">
    <location>
        <begin position="24"/>
        <end position="49"/>
    </location>
</feature>
<evidence type="ECO:0000259" key="2">
    <source>
        <dbReference type="Pfam" id="PF24802"/>
    </source>
</evidence>
<dbReference type="InterPro" id="IPR056120">
    <property type="entry name" value="DUF7703"/>
</dbReference>
<sequence length="259" mass="28854">MVATWGIPFYATGFLLKFVVGSRIRILIVVLISIGWCCMVTGQSVVLYSRLQLVLWNQTHLRFVLAMIIFDAIVCHIPTIVMAAGANTTNSAAFIDAYSVYEKVQVTIFFIQELTISALYISETAKLLQTEHSVRGRRAPRVSSFKPHLILVNAVIIVLDITVLALEYSKFYDIQTSYKAFTYSVKLKLEFSVLNRLVELTKSIRSRTFNQSDGPEALSLNTINGSCDAETAQKSAIEESTVGIHVSARREGEASEQKC</sequence>
<feature type="non-terminal residue" evidence="3">
    <location>
        <position position="259"/>
    </location>
</feature>
<dbReference type="AlphaFoldDB" id="A0AAJ0HJW5"/>
<reference evidence="3" key="1">
    <citation type="journal article" date="2023" name="Mol. Phylogenet. Evol.">
        <title>Genome-scale phylogeny and comparative genomics of the fungal order Sordariales.</title>
        <authorList>
            <person name="Hensen N."/>
            <person name="Bonometti L."/>
            <person name="Westerberg I."/>
            <person name="Brannstrom I.O."/>
            <person name="Guillou S."/>
            <person name="Cros-Aarteil S."/>
            <person name="Calhoun S."/>
            <person name="Haridas S."/>
            <person name="Kuo A."/>
            <person name="Mondo S."/>
            <person name="Pangilinan J."/>
            <person name="Riley R."/>
            <person name="LaButti K."/>
            <person name="Andreopoulos B."/>
            <person name="Lipzen A."/>
            <person name="Chen C."/>
            <person name="Yan M."/>
            <person name="Daum C."/>
            <person name="Ng V."/>
            <person name="Clum A."/>
            <person name="Steindorff A."/>
            <person name="Ohm R.A."/>
            <person name="Martin F."/>
            <person name="Silar P."/>
            <person name="Natvig D.O."/>
            <person name="Lalanne C."/>
            <person name="Gautier V."/>
            <person name="Ament-Velasquez S.L."/>
            <person name="Kruys A."/>
            <person name="Hutchinson M.I."/>
            <person name="Powell A.J."/>
            <person name="Barry K."/>
            <person name="Miller A.N."/>
            <person name="Grigoriev I.V."/>
            <person name="Debuchy R."/>
            <person name="Gladieux P."/>
            <person name="Hiltunen Thoren M."/>
            <person name="Johannesson H."/>
        </authorList>
    </citation>
    <scope>NUCLEOTIDE SEQUENCE</scope>
    <source>
        <strain evidence="3">CBS 955.72</strain>
    </source>
</reference>